<proteinExistence type="predicted"/>
<reference evidence="1" key="2">
    <citation type="submission" date="2020-11" db="EMBL/GenBank/DDBJ databases">
        <authorList>
            <person name="McCartney M.A."/>
            <person name="Auch B."/>
            <person name="Kono T."/>
            <person name="Mallez S."/>
            <person name="Becker A."/>
            <person name="Gohl D.M."/>
            <person name="Silverstein K.A.T."/>
            <person name="Koren S."/>
            <person name="Bechman K.B."/>
            <person name="Herman A."/>
            <person name="Abrahante J.E."/>
            <person name="Garbe J."/>
        </authorList>
    </citation>
    <scope>NUCLEOTIDE SEQUENCE</scope>
    <source>
        <strain evidence="1">Duluth1</strain>
        <tissue evidence="1">Whole animal</tissue>
    </source>
</reference>
<gene>
    <name evidence="1" type="ORF">DPMN_048941</name>
</gene>
<reference evidence="1" key="1">
    <citation type="journal article" date="2019" name="bioRxiv">
        <title>The Genome of the Zebra Mussel, Dreissena polymorpha: A Resource for Invasive Species Research.</title>
        <authorList>
            <person name="McCartney M.A."/>
            <person name="Auch B."/>
            <person name="Kono T."/>
            <person name="Mallez S."/>
            <person name="Zhang Y."/>
            <person name="Obille A."/>
            <person name="Becker A."/>
            <person name="Abrahante J.E."/>
            <person name="Garbe J."/>
            <person name="Badalamenti J.P."/>
            <person name="Herman A."/>
            <person name="Mangelson H."/>
            <person name="Liachko I."/>
            <person name="Sullivan S."/>
            <person name="Sone E.D."/>
            <person name="Koren S."/>
            <person name="Silverstein K.A.T."/>
            <person name="Beckman K.B."/>
            <person name="Gohl D.M."/>
        </authorList>
    </citation>
    <scope>NUCLEOTIDE SEQUENCE</scope>
    <source>
        <strain evidence="1">Duluth1</strain>
        <tissue evidence="1">Whole animal</tissue>
    </source>
</reference>
<protein>
    <submittedName>
        <fullName evidence="1">Uncharacterized protein</fullName>
    </submittedName>
</protein>
<name>A0A9D4DCJ4_DREPO</name>
<comment type="caution">
    <text evidence="1">The sequence shown here is derived from an EMBL/GenBank/DDBJ whole genome shotgun (WGS) entry which is preliminary data.</text>
</comment>
<accession>A0A9D4DCJ4</accession>
<sequence length="121" mass="13610">MNKNRRTHGQVKTDKLTIQTDTWTSADGHIDKCRRTEGLLPCLMPLTLWVSSRPVFELKASPALGNIGQKGAGYLKICWWVQGKALLGGVQERSPEVLTEGKENLYQRGKGENLYRRGENL</sequence>
<keyword evidence="2" id="KW-1185">Reference proteome</keyword>
<organism evidence="1 2">
    <name type="scientific">Dreissena polymorpha</name>
    <name type="common">Zebra mussel</name>
    <name type="synonym">Mytilus polymorpha</name>
    <dbReference type="NCBI Taxonomy" id="45954"/>
    <lineage>
        <taxon>Eukaryota</taxon>
        <taxon>Metazoa</taxon>
        <taxon>Spiralia</taxon>
        <taxon>Lophotrochozoa</taxon>
        <taxon>Mollusca</taxon>
        <taxon>Bivalvia</taxon>
        <taxon>Autobranchia</taxon>
        <taxon>Heteroconchia</taxon>
        <taxon>Euheterodonta</taxon>
        <taxon>Imparidentia</taxon>
        <taxon>Neoheterodontei</taxon>
        <taxon>Myida</taxon>
        <taxon>Dreissenoidea</taxon>
        <taxon>Dreissenidae</taxon>
        <taxon>Dreissena</taxon>
    </lineage>
</organism>
<dbReference type="EMBL" id="JAIWYP010000011">
    <property type="protein sequence ID" value="KAH3742204.1"/>
    <property type="molecule type" value="Genomic_DNA"/>
</dbReference>
<evidence type="ECO:0000313" key="1">
    <source>
        <dbReference type="EMBL" id="KAH3742204.1"/>
    </source>
</evidence>
<evidence type="ECO:0000313" key="2">
    <source>
        <dbReference type="Proteomes" id="UP000828390"/>
    </source>
</evidence>
<dbReference type="Proteomes" id="UP000828390">
    <property type="component" value="Unassembled WGS sequence"/>
</dbReference>
<dbReference type="AlphaFoldDB" id="A0A9D4DCJ4"/>